<dbReference type="GO" id="GO:0016872">
    <property type="term" value="F:intramolecular lyase activity"/>
    <property type="evidence" value="ECO:0007669"/>
    <property type="project" value="InterPro"/>
</dbReference>
<protein>
    <submittedName>
        <fullName evidence="3">Chalcone-flavanone isomerase-domain-containing protein</fullName>
    </submittedName>
</protein>
<reference evidence="3" key="1">
    <citation type="journal article" date="2023" name="Mol. Phylogenet. Evol.">
        <title>Genome-scale phylogeny and comparative genomics of the fungal order Sordariales.</title>
        <authorList>
            <person name="Hensen N."/>
            <person name="Bonometti L."/>
            <person name="Westerberg I."/>
            <person name="Brannstrom I.O."/>
            <person name="Guillou S."/>
            <person name="Cros-Aarteil S."/>
            <person name="Calhoun S."/>
            <person name="Haridas S."/>
            <person name="Kuo A."/>
            <person name="Mondo S."/>
            <person name="Pangilinan J."/>
            <person name="Riley R."/>
            <person name="LaButti K."/>
            <person name="Andreopoulos B."/>
            <person name="Lipzen A."/>
            <person name="Chen C."/>
            <person name="Yan M."/>
            <person name="Daum C."/>
            <person name="Ng V."/>
            <person name="Clum A."/>
            <person name="Steindorff A."/>
            <person name="Ohm R.A."/>
            <person name="Martin F."/>
            <person name="Silar P."/>
            <person name="Natvig D.O."/>
            <person name="Lalanne C."/>
            <person name="Gautier V."/>
            <person name="Ament-Velasquez S.L."/>
            <person name="Kruys A."/>
            <person name="Hutchinson M.I."/>
            <person name="Powell A.J."/>
            <person name="Barry K."/>
            <person name="Miller A.N."/>
            <person name="Grigoriev I.V."/>
            <person name="Debuchy R."/>
            <person name="Gladieux P."/>
            <person name="Hiltunen Thoren M."/>
            <person name="Johannesson H."/>
        </authorList>
    </citation>
    <scope>NUCLEOTIDE SEQUENCE</scope>
    <source>
        <strain evidence="3">CBS 168.71</strain>
    </source>
</reference>
<name>A0AAE0HIZ7_9PEZI</name>
<keyword evidence="1" id="KW-0472">Membrane</keyword>
<gene>
    <name evidence="3" type="ORF">B0H64DRAFT_391386</name>
</gene>
<keyword evidence="1" id="KW-0812">Transmembrane</keyword>
<dbReference type="EMBL" id="JAUEPN010000003">
    <property type="protein sequence ID" value="KAK3297119.1"/>
    <property type="molecule type" value="Genomic_DNA"/>
</dbReference>
<dbReference type="Proteomes" id="UP001278766">
    <property type="component" value="Unassembled WGS sequence"/>
</dbReference>
<accession>A0AAE0HIZ7</accession>
<dbReference type="InterPro" id="IPR016087">
    <property type="entry name" value="Chalcone_isomerase"/>
</dbReference>
<evidence type="ECO:0000313" key="3">
    <source>
        <dbReference type="EMBL" id="KAK3297119.1"/>
    </source>
</evidence>
<dbReference type="GeneID" id="87840414"/>
<dbReference type="RefSeq" id="XP_062660633.1">
    <property type="nucleotide sequence ID" value="XM_062803466.1"/>
</dbReference>
<sequence>MTLRQTALRRITVAPVAAAPLRVHVPRRSLFSGKDTRRRSGRAVENLDIRRISAQSDEWHRNRRTFLWCGAIAGVLSFIYTAWKLKVELSKPVKLDANLPSSDPLSSPNAADRKVVVHDEEGREIVATGNSTVPTFPRTLALPAFTAPITTPSPDQTDRLTHTITTPSGTTEYTLVGLGLRTVTFINLQVYVVGYYVATADIAALQSALTKKVNPIATTLVAGEREELRAALLDPAEGERTWDELLSAGVPARSAFRVVPVRDTDFHHLRDGFVRAVQARASPAAAADDSFGEAMRQFRAVFNRGSVPKRKELLLVRDETGRMSIAYDGGANKKEGRPAGRQLIGVVEDERVSRALWLNYLAGKKVASEPARKSIVEGLMEFVERPIGTVAAQVVPVVSARV</sequence>
<dbReference type="InterPro" id="IPR036298">
    <property type="entry name" value="Chalcone_isomerase_sf"/>
</dbReference>
<feature type="domain" description="Chalcone isomerase" evidence="2">
    <location>
        <begin position="171"/>
        <end position="376"/>
    </location>
</feature>
<keyword evidence="4" id="KW-1185">Reference proteome</keyword>
<dbReference type="AlphaFoldDB" id="A0AAE0HIZ7"/>
<dbReference type="PANTHER" id="PTHR47284:SF3">
    <property type="entry name" value="FATTY-ACID-BINDING PROTEIN 2"/>
    <property type="match status" value="1"/>
</dbReference>
<feature type="transmembrane region" description="Helical" evidence="1">
    <location>
        <begin position="65"/>
        <end position="83"/>
    </location>
</feature>
<evidence type="ECO:0000313" key="4">
    <source>
        <dbReference type="Proteomes" id="UP001278766"/>
    </source>
</evidence>
<proteinExistence type="predicted"/>
<organism evidence="3 4">
    <name type="scientific">Chaetomium fimeti</name>
    <dbReference type="NCBI Taxonomy" id="1854472"/>
    <lineage>
        <taxon>Eukaryota</taxon>
        <taxon>Fungi</taxon>
        <taxon>Dikarya</taxon>
        <taxon>Ascomycota</taxon>
        <taxon>Pezizomycotina</taxon>
        <taxon>Sordariomycetes</taxon>
        <taxon>Sordariomycetidae</taxon>
        <taxon>Sordariales</taxon>
        <taxon>Chaetomiaceae</taxon>
        <taxon>Chaetomium</taxon>
    </lineage>
</organism>
<evidence type="ECO:0000256" key="1">
    <source>
        <dbReference type="SAM" id="Phobius"/>
    </source>
</evidence>
<dbReference type="PANTHER" id="PTHR47284">
    <property type="entry name" value="FATTY-ACID-BINDING PROTEIN 2"/>
    <property type="match status" value="1"/>
</dbReference>
<keyword evidence="1" id="KW-1133">Transmembrane helix</keyword>
<dbReference type="SUPFAM" id="SSF54626">
    <property type="entry name" value="Chalcone isomerase"/>
    <property type="match status" value="1"/>
</dbReference>
<keyword evidence="3" id="KW-0413">Isomerase</keyword>
<dbReference type="Gene3D" id="3.50.70.10">
    <property type="match status" value="1"/>
</dbReference>
<dbReference type="Pfam" id="PF16035">
    <property type="entry name" value="Chalcone_2"/>
    <property type="match status" value="1"/>
</dbReference>
<evidence type="ECO:0000259" key="2">
    <source>
        <dbReference type="Pfam" id="PF16035"/>
    </source>
</evidence>
<dbReference type="InterPro" id="IPR016088">
    <property type="entry name" value="Chalcone_isomerase_3-sand"/>
</dbReference>
<reference evidence="3" key="2">
    <citation type="submission" date="2023-06" db="EMBL/GenBank/DDBJ databases">
        <authorList>
            <consortium name="Lawrence Berkeley National Laboratory"/>
            <person name="Haridas S."/>
            <person name="Hensen N."/>
            <person name="Bonometti L."/>
            <person name="Westerberg I."/>
            <person name="Brannstrom I.O."/>
            <person name="Guillou S."/>
            <person name="Cros-Aarteil S."/>
            <person name="Calhoun S."/>
            <person name="Kuo A."/>
            <person name="Mondo S."/>
            <person name="Pangilinan J."/>
            <person name="Riley R."/>
            <person name="Labutti K."/>
            <person name="Andreopoulos B."/>
            <person name="Lipzen A."/>
            <person name="Chen C."/>
            <person name="Yanf M."/>
            <person name="Daum C."/>
            <person name="Ng V."/>
            <person name="Clum A."/>
            <person name="Steindorff A."/>
            <person name="Ohm R."/>
            <person name="Martin F."/>
            <person name="Silar P."/>
            <person name="Natvig D."/>
            <person name="Lalanne C."/>
            <person name="Gautier V."/>
            <person name="Ament-Velasquez S.L."/>
            <person name="Kruys A."/>
            <person name="Hutchinson M.I."/>
            <person name="Powell A.J."/>
            <person name="Barry K."/>
            <person name="Miller A.N."/>
            <person name="Grigoriev I.V."/>
            <person name="Debuchy R."/>
            <person name="Gladieux P."/>
            <person name="Thoren M.H."/>
            <person name="Johannesson H."/>
        </authorList>
    </citation>
    <scope>NUCLEOTIDE SEQUENCE</scope>
    <source>
        <strain evidence="3">CBS 168.71</strain>
    </source>
</reference>
<comment type="caution">
    <text evidence="3">The sequence shown here is derived from an EMBL/GenBank/DDBJ whole genome shotgun (WGS) entry which is preliminary data.</text>
</comment>